<dbReference type="EMBL" id="LR881470">
    <property type="protein sequence ID" value="CAD5334067.1"/>
    <property type="molecule type" value="Genomic_DNA"/>
</dbReference>
<feature type="region of interest" description="Disordered" evidence="1">
    <location>
        <begin position="47"/>
        <end position="71"/>
    </location>
</feature>
<reference evidence="2 3" key="1">
    <citation type="submission" date="2020-09" db="EMBL/GenBank/DDBJ databases">
        <authorList>
            <person name="Ashkenazy H."/>
        </authorList>
    </citation>
    <scope>NUCLEOTIDE SEQUENCE [LARGE SCALE GENOMIC DNA]</scope>
    <source>
        <strain evidence="3">cv. Cdm-0</strain>
    </source>
</reference>
<evidence type="ECO:0000313" key="2">
    <source>
        <dbReference type="EMBL" id="CAD5334067.1"/>
    </source>
</evidence>
<dbReference type="Proteomes" id="UP000516314">
    <property type="component" value="Chromosome 5"/>
</dbReference>
<accession>A0A7G2FEN5</accession>
<proteinExistence type="predicted"/>
<dbReference type="Gene3D" id="3.30.310.80">
    <property type="entry name" value="Kinase associated domain 1, KA1"/>
    <property type="match status" value="1"/>
</dbReference>
<sequence length="71" mass="7815">MKGPLSIAAEIFELTPALVVVEVKKKGGDKMEYDEFCNKELKPKLQNLSSENGQRVSGSRSLPSFLLSDTD</sequence>
<name>A0A7G2FEN5_ARATH</name>
<gene>
    <name evidence="2" type="ORF">AT9943_LOCUS21393</name>
</gene>
<dbReference type="AlphaFoldDB" id="A0A7G2FEN5"/>
<organism evidence="2 3">
    <name type="scientific">Arabidopsis thaliana</name>
    <name type="common">Mouse-ear cress</name>
    <dbReference type="NCBI Taxonomy" id="3702"/>
    <lineage>
        <taxon>Eukaryota</taxon>
        <taxon>Viridiplantae</taxon>
        <taxon>Streptophyta</taxon>
        <taxon>Embryophyta</taxon>
        <taxon>Tracheophyta</taxon>
        <taxon>Spermatophyta</taxon>
        <taxon>Magnoliopsida</taxon>
        <taxon>eudicotyledons</taxon>
        <taxon>Gunneridae</taxon>
        <taxon>Pentapetalae</taxon>
        <taxon>rosids</taxon>
        <taxon>malvids</taxon>
        <taxon>Brassicales</taxon>
        <taxon>Brassicaceae</taxon>
        <taxon>Camelineae</taxon>
        <taxon>Arabidopsis</taxon>
    </lineage>
</organism>
<evidence type="ECO:0000313" key="3">
    <source>
        <dbReference type="Proteomes" id="UP000516314"/>
    </source>
</evidence>
<evidence type="ECO:0000256" key="1">
    <source>
        <dbReference type="SAM" id="MobiDB-lite"/>
    </source>
</evidence>
<protein>
    <submittedName>
        <fullName evidence="2">(thale cress) hypothetical protein</fullName>
    </submittedName>
</protein>